<dbReference type="Proteomes" id="UP000515123">
    <property type="component" value="Linkage group 12"/>
</dbReference>
<sequence length="430" mass="48479">MAEEAVETLTEPSTRKKRKRKALDVSMEALAESGDRIAPVVGYFPSGYDPLGGGAAAPAAAADDPSVRVFRNKRRANRLELVVSPRGSAVEFVGRSYAGEAAAPQLCTYALGVLDKATQTLKIVPIAANKIFRLEPRLAVSQPAHMEASEGLTEESMATGQVGRKIQDLTSLYGTKKDRDKDKKWMSLNQQRNDPSAYEHLENEKTDADVDNNAADQETESTPRNIPPHNPSADTPERAYLIDEIIPKGERAYLLDILEALHSGVDLDLKPYPSFVSNRLYKLRELQDEEEKEKLACMLSYITHLQSFWERLSSSGCKSKHHSKPADHSKIPRITYQRLQRMFVDPESHLLSTQKNELLIGYILVLTLFVDNFKTDPTDVARDLKMTIQTLRPYYQQLGCKISRENFSEQSLVTLPVPLKFPELRRRRRR</sequence>
<dbReference type="PANTHER" id="PTHR14440">
    <property type="entry name" value="DNA-DIRECTED RNA POLYMERASE I SUBUNIT RPA49"/>
    <property type="match status" value="1"/>
</dbReference>
<proteinExistence type="inferred from homology"/>
<evidence type="ECO:0000256" key="3">
    <source>
        <dbReference type="ARBA" id="ARBA00022478"/>
    </source>
</evidence>
<feature type="region of interest" description="Disordered" evidence="6">
    <location>
        <begin position="203"/>
        <end position="237"/>
    </location>
</feature>
<reference evidence="8" key="2">
    <citation type="submission" date="2025-08" db="UniProtKB">
        <authorList>
            <consortium name="RefSeq"/>
        </authorList>
    </citation>
    <scope>IDENTIFICATION</scope>
    <source>
        <tissue evidence="8">Leaf</tissue>
    </source>
</reference>
<evidence type="ECO:0000313" key="8">
    <source>
        <dbReference type="RefSeq" id="XP_020100940.1"/>
    </source>
</evidence>
<organism evidence="7 8">
    <name type="scientific">Ananas comosus</name>
    <name type="common">Pineapple</name>
    <name type="synonym">Ananas ananas</name>
    <dbReference type="NCBI Taxonomy" id="4615"/>
    <lineage>
        <taxon>Eukaryota</taxon>
        <taxon>Viridiplantae</taxon>
        <taxon>Streptophyta</taxon>
        <taxon>Embryophyta</taxon>
        <taxon>Tracheophyta</taxon>
        <taxon>Spermatophyta</taxon>
        <taxon>Magnoliopsida</taxon>
        <taxon>Liliopsida</taxon>
        <taxon>Poales</taxon>
        <taxon>Bromeliaceae</taxon>
        <taxon>Bromelioideae</taxon>
        <taxon>Ananas</taxon>
    </lineage>
</organism>
<feature type="region of interest" description="Disordered" evidence="6">
    <location>
        <begin position="1"/>
        <end position="20"/>
    </location>
</feature>
<dbReference type="GO" id="GO:0003677">
    <property type="term" value="F:DNA binding"/>
    <property type="evidence" value="ECO:0007669"/>
    <property type="project" value="InterPro"/>
</dbReference>
<accession>A0A6P5G6R6</accession>
<dbReference type="GO" id="GO:0000428">
    <property type="term" value="C:DNA-directed RNA polymerase complex"/>
    <property type="evidence" value="ECO:0007669"/>
    <property type="project" value="UniProtKB-KW"/>
</dbReference>
<dbReference type="GO" id="GO:0005730">
    <property type="term" value="C:nucleolus"/>
    <property type="evidence" value="ECO:0007669"/>
    <property type="project" value="UniProtKB-SubCell"/>
</dbReference>
<dbReference type="GO" id="GO:0006351">
    <property type="term" value="P:DNA-templated transcription"/>
    <property type="evidence" value="ECO:0007669"/>
    <property type="project" value="InterPro"/>
</dbReference>
<keyword evidence="4" id="KW-0804">Transcription</keyword>
<evidence type="ECO:0000256" key="2">
    <source>
        <dbReference type="ARBA" id="ARBA00009430"/>
    </source>
</evidence>
<evidence type="ECO:0000256" key="5">
    <source>
        <dbReference type="ARBA" id="ARBA00023242"/>
    </source>
</evidence>
<comment type="similarity">
    <text evidence="2">Belongs to the eukaryotic RPA49/POLR1E RNA polymerase subunit family.</text>
</comment>
<evidence type="ECO:0000256" key="1">
    <source>
        <dbReference type="ARBA" id="ARBA00004604"/>
    </source>
</evidence>
<keyword evidence="7" id="KW-1185">Reference proteome</keyword>
<dbReference type="InterPro" id="IPR009668">
    <property type="entry name" value="RNA_pol-assoc_fac_A49-like"/>
</dbReference>
<comment type="subcellular location">
    <subcellularLocation>
        <location evidence="1">Nucleus</location>
        <location evidence="1">Nucleolus</location>
    </subcellularLocation>
</comment>
<dbReference type="OrthoDB" id="532500at2759"/>
<evidence type="ECO:0000313" key="7">
    <source>
        <dbReference type="Proteomes" id="UP000515123"/>
    </source>
</evidence>
<feature type="compositionally biased region" description="Polar residues" evidence="6">
    <location>
        <begin position="214"/>
        <end position="224"/>
    </location>
</feature>
<dbReference type="Pfam" id="PF06870">
    <property type="entry name" value="RNA_pol_I_A49"/>
    <property type="match status" value="1"/>
</dbReference>
<reference evidence="7" key="1">
    <citation type="journal article" date="2015" name="Nat. Genet.">
        <title>The pineapple genome and the evolution of CAM photosynthesis.</title>
        <authorList>
            <person name="Ming R."/>
            <person name="VanBuren R."/>
            <person name="Wai C.M."/>
            <person name="Tang H."/>
            <person name="Schatz M.C."/>
            <person name="Bowers J.E."/>
            <person name="Lyons E."/>
            <person name="Wang M.L."/>
            <person name="Chen J."/>
            <person name="Biggers E."/>
            <person name="Zhang J."/>
            <person name="Huang L."/>
            <person name="Zhang L."/>
            <person name="Miao W."/>
            <person name="Zhang J."/>
            <person name="Ye Z."/>
            <person name="Miao C."/>
            <person name="Lin Z."/>
            <person name="Wang H."/>
            <person name="Zhou H."/>
            <person name="Yim W.C."/>
            <person name="Priest H.D."/>
            <person name="Zheng C."/>
            <person name="Woodhouse M."/>
            <person name="Edger P.P."/>
            <person name="Guyot R."/>
            <person name="Guo H.B."/>
            <person name="Guo H."/>
            <person name="Zheng G."/>
            <person name="Singh R."/>
            <person name="Sharma A."/>
            <person name="Min X."/>
            <person name="Zheng Y."/>
            <person name="Lee H."/>
            <person name="Gurtowski J."/>
            <person name="Sedlazeck F.J."/>
            <person name="Harkess A."/>
            <person name="McKain M.R."/>
            <person name="Liao Z."/>
            <person name="Fang J."/>
            <person name="Liu J."/>
            <person name="Zhang X."/>
            <person name="Zhang Q."/>
            <person name="Hu W."/>
            <person name="Qin Y."/>
            <person name="Wang K."/>
            <person name="Chen L.Y."/>
            <person name="Shirley N."/>
            <person name="Lin Y.R."/>
            <person name="Liu L.Y."/>
            <person name="Hernandez A.G."/>
            <person name="Wright C.L."/>
            <person name="Bulone V."/>
            <person name="Tuskan G.A."/>
            <person name="Heath K."/>
            <person name="Zee F."/>
            <person name="Moore P.H."/>
            <person name="Sunkar R."/>
            <person name="Leebens-Mack J.H."/>
            <person name="Mockler T."/>
            <person name="Bennetzen J.L."/>
            <person name="Freeling M."/>
            <person name="Sankoff D."/>
            <person name="Paterson A.H."/>
            <person name="Zhu X."/>
            <person name="Yang X."/>
            <person name="Smith J.A."/>
            <person name="Cushman J.C."/>
            <person name="Paull R.E."/>
            <person name="Yu Q."/>
        </authorList>
    </citation>
    <scope>NUCLEOTIDE SEQUENCE [LARGE SCALE GENOMIC DNA]</scope>
    <source>
        <strain evidence="7">cv. F153</strain>
    </source>
</reference>
<dbReference type="RefSeq" id="XP_020100940.1">
    <property type="nucleotide sequence ID" value="XM_020245351.1"/>
</dbReference>
<name>A0A6P5G6R6_ANACO</name>
<evidence type="ECO:0000256" key="6">
    <source>
        <dbReference type="SAM" id="MobiDB-lite"/>
    </source>
</evidence>
<gene>
    <name evidence="8" type="primary">LOC109718883</name>
</gene>
<keyword evidence="5" id="KW-0539">Nucleus</keyword>
<dbReference type="GeneID" id="109718883"/>
<dbReference type="Gramene" id="Aco000152.1.mrna1">
    <property type="protein sequence ID" value="Aco000152.1.mrna1"/>
    <property type="gene ID" value="Aco000152.1.path1"/>
</dbReference>
<evidence type="ECO:0000256" key="4">
    <source>
        <dbReference type="ARBA" id="ARBA00023163"/>
    </source>
</evidence>
<dbReference type="AlphaFoldDB" id="A0A6P5G6R6"/>
<protein>
    <submittedName>
        <fullName evidence="8">DNA-directed RNA polymerase I subunit rpa49</fullName>
    </submittedName>
</protein>
<keyword evidence="3 8" id="KW-0240">DNA-directed RNA polymerase</keyword>